<dbReference type="Pfam" id="PF10107">
    <property type="entry name" value="Endonuc_Holl"/>
    <property type="match status" value="1"/>
</dbReference>
<dbReference type="InterPro" id="IPR019287">
    <property type="entry name" value="Hday_junct_resolvase-rel_dom"/>
</dbReference>
<name>X1GIA1_9ZZZZ</name>
<feature type="non-terminal residue" evidence="2">
    <location>
        <position position="1"/>
    </location>
</feature>
<feature type="non-terminal residue" evidence="2">
    <location>
        <position position="59"/>
    </location>
</feature>
<evidence type="ECO:0000259" key="1">
    <source>
        <dbReference type="Pfam" id="PF10107"/>
    </source>
</evidence>
<proteinExistence type="predicted"/>
<feature type="domain" description="Holliday junction resolvase-related" evidence="1">
    <location>
        <begin position="1"/>
        <end position="54"/>
    </location>
</feature>
<sequence>GKPIDLIVFKGMDEKDINEVVFVEVKSGKAKLSPVEKKLKDTIKNKKVRWEEYRIPEEL</sequence>
<organism evidence="2">
    <name type="scientific">marine sediment metagenome</name>
    <dbReference type="NCBI Taxonomy" id="412755"/>
    <lineage>
        <taxon>unclassified sequences</taxon>
        <taxon>metagenomes</taxon>
        <taxon>ecological metagenomes</taxon>
    </lineage>
</organism>
<protein>
    <recommendedName>
        <fullName evidence="1">Holliday junction resolvase-related domain-containing protein</fullName>
    </recommendedName>
</protein>
<dbReference type="EMBL" id="BARU01016021">
    <property type="protein sequence ID" value="GAH57636.1"/>
    <property type="molecule type" value="Genomic_DNA"/>
</dbReference>
<reference evidence="2" key="1">
    <citation type="journal article" date="2014" name="Front. Microbiol.">
        <title>High frequency of phylogenetically diverse reductive dehalogenase-homologous genes in deep subseafloor sedimentary metagenomes.</title>
        <authorList>
            <person name="Kawai M."/>
            <person name="Futagami T."/>
            <person name="Toyoda A."/>
            <person name="Takaki Y."/>
            <person name="Nishi S."/>
            <person name="Hori S."/>
            <person name="Arai W."/>
            <person name="Tsubouchi T."/>
            <person name="Morono Y."/>
            <person name="Uchiyama I."/>
            <person name="Ito T."/>
            <person name="Fujiyama A."/>
            <person name="Inagaki F."/>
            <person name="Takami H."/>
        </authorList>
    </citation>
    <scope>NUCLEOTIDE SEQUENCE</scope>
    <source>
        <strain evidence="2">Expedition CK06-06</strain>
    </source>
</reference>
<dbReference type="AlphaFoldDB" id="X1GIA1"/>
<comment type="caution">
    <text evidence="2">The sequence shown here is derived from an EMBL/GenBank/DDBJ whole genome shotgun (WGS) entry which is preliminary data.</text>
</comment>
<accession>X1GIA1</accession>
<evidence type="ECO:0000313" key="2">
    <source>
        <dbReference type="EMBL" id="GAH57636.1"/>
    </source>
</evidence>
<gene>
    <name evidence="2" type="ORF">S03H2_27064</name>
</gene>